<dbReference type="Gene3D" id="3.90.660.10">
    <property type="match status" value="1"/>
</dbReference>
<accession>A0AA39KII9</accession>
<keyword evidence="1" id="KW-0732">Signal</keyword>
<evidence type="ECO:0000313" key="4">
    <source>
        <dbReference type="Proteomes" id="UP001168972"/>
    </source>
</evidence>
<proteinExistence type="predicted"/>
<dbReference type="AlphaFoldDB" id="A0AA39KII9"/>
<dbReference type="InterPro" id="IPR002937">
    <property type="entry name" value="Amino_oxidase"/>
</dbReference>
<organism evidence="3 4">
    <name type="scientific">Microctonus hyperodae</name>
    <name type="common">Parasitoid wasp</name>
    <dbReference type="NCBI Taxonomy" id="165561"/>
    <lineage>
        <taxon>Eukaryota</taxon>
        <taxon>Metazoa</taxon>
        <taxon>Ecdysozoa</taxon>
        <taxon>Arthropoda</taxon>
        <taxon>Hexapoda</taxon>
        <taxon>Insecta</taxon>
        <taxon>Pterygota</taxon>
        <taxon>Neoptera</taxon>
        <taxon>Endopterygota</taxon>
        <taxon>Hymenoptera</taxon>
        <taxon>Apocrita</taxon>
        <taxon>Ichneumonoidea</taxon>
        <taxon>Braconidae</taxon>
        <taxon>Euphorinae</taxon>
        <taxon>Microctonus</taxon>
    </lineage>
</organism>
<dbReference type="EMBL" id="JAQQBR010001833">
    <property type="protein sequence ID" value="KAK0162746.1"/>
    <property type="molecule type" value="Genomic_DNA"/>
</dbReference>
<evidence type="ECO:0000259" key="2">
    <source>
        <dbReference type="Pfam" id="PF01593"/>
    </source>
</evidence>
<gene>
    <name evidence="3" type="ORF">PV327_006498</name>
</gene>
<dbReference type="InterPro" id="IPR036188">
    <property type="entry name" value="FAD/NAD-bd_sf"/>
</dbReference>
<feature type="chain" id="PRO_5041320295" description="Amine oxidase domain-containing protein" evidence="1">
    <location>
        <begin position="19"/>
        <end position="492"/>
    </location>
</feature>
<evidence type="ECO:0000313" key="3">
    <source>
        <dbReference type="EMBL" id="KAK0162746.1"/>
    </source>
</evidence>
<dbReference type="InterPro" id="IPR050281">
    <property type="entry name" value="Flavin_monoamine_oxidase"/>
</dbReference>
<feature type="signal peptide" evidence="1">
    <location>
        <begin position="1"/>
        <end position="18"/>
    </location>
</feature>
<name>A0AA39KII9_MICHY</name>
<reference evidence="3" key="1">
    <citation type="journal article" date="2023" name="bioRxiv">
        <title>Scaffold-level genome assemblies of two parasitoid biocontrol wasps reveal the parthenogenesis mechanism and an associated novel virus.</title>
        <authorList>
            <person name="Inwood S."/>
            <person name="Skelly J."/>
            <person name="Guhlin J."/>
            <person name="Harrop T."/>
            <person name="Goldson S."/>
            <person name="Dearden P."/>
        </authorList>
    </citation>
    <scope>NUCLEOTIDE SEQUENCE</scope>
    <source>
        <strain evidence="3">Lincoln</strain>
        <tissue evidence="3">Whole body</tissue>
    </source>
</reference>
<dbReference type="PANTHER" id="PTHR10742:SF398">
    <property type="entry name" value="AMINE OXIDASE DOMAIN-CONTAINING PROTEIN-RELATED"/>
    <property type="match status" value="1"/>
</dbReference>
<keyword evidence="4" id="KW-1185">Reference proteome</keyword>
<dbReference type="PANTHER" id="PTHR10742">
    <property type="entry name" value="FLAVIN MONOAMINE OXIDASE"/>
    <property type="match status" value="1"/>
</dbReference>
<dbReference type="SUPFAM" id="SSF51905">
    <property type="entry name" value="FAD/NAD(P)-binding domain"/>
    <property type="match status" value="1"/>
</dbReference>
<dbReference type="Pfam" id="PF01593">
    <property type="entry name" value="Amino_oxidase"/>
    <property type="match status" value="1"/>
</dbReference>
<reference evidence="3" key="2">
    <citation type="submission" date="2023-03" db="EMBL/GenBank/DDBJ databases">
        <authorList>
            <person name="Inwood S.N."/>
            <person name="Skelly J.G."/>
            <person name="Guhlin J."/>
            <person name="Harrop T.W.R."/>
            <person name="Goldson S.G."/>
            <person name="Dearden P.K."/>
        </authorList>
    </citation>
    <scope>NUCLEOTIDE SEQUENCE</scope>
    <source>
        <strain evidence="3">Lincoln</strain>
        <tissue evidence="3">Whole body</tissue>
    </source>
</reference>
<dbReference type="Proteomes" id="UP001168972">
    <property type="component" value="Unassembled WGS sequence"/>
</dbReference>
<dbReference type="Gene3D" id="3.50.50.60">
    <property type="entry name" value="FAD/NAD(P)-binding domain"/>
    <property type="match status" value="1"/>
</dbReference>
<comment type="caution">
    <text evidence="3">The sequence shown here is derived from an EMBL/GenBank/DDBJ whole genome shotgun (WGS) entry which is preliminary data.</text>
</comment>
<sequence length="492" mass="55739">MRYFLVLIYCSILALSIASDDSTSAPRIIIIGAGPSGVAAAAKLFENGFTNVKILEAENRIGDYLVDMGAQWVDGEKGNVAFELAWPLGLIERFNENNNFSIEYCGSSRSPLSEKILDGLNDIQSTLDDFQHVNISNLESGSLGEFIDAKFNENFKNEPEMNPSLQKSLLNMLNVMKMASDGANSWYEVSAKKLREYPDCEGDSSINWKNQTYSTILDVLMKKIPNPEDELPVLNNTDTSSKVIKINYNGDSAPVKILTANEKEYLADHVIFTPSLGVLKANHEQLFDPPLPEKKISTIKNLGFGHSAKIWLYYENPWWWNDENKQINGKVLFWTEDDRKEIENIPEKKWILGIVGFFPVEHRPKTLCIWMASNHSIEMESIPEDIMRNQIVELLNKFFGHEYNITEPTEIKRTLWNTNENFRGIYSYHGLETDATNINNADLAEPIMKNDKPILQFAGEATSEHYGTVNGAIESGWREANRLINLYANKSS</sequence>
<dbReference type="SUPFAM" id="SSF54373">
    <property type="entry name" value="FAD-linked reductases, C-terminal domain"/>
    <property type="match status" value="1"/>
</dbReference>
<dbReference type="GO" id="GO:0046592">
    <property type="term" value="F:polyamine oxidase activity"/>
    <property type="evidence" value="ECO:0007669"/>
    <property type="project" value="TreeGrafter"/>
</dbReference>
<evidence type="ECO:0000256" key="1">
    <source>
        <dbReference type="SAM" id="SignalP"/>
    </source>
</evidence>
<feature type="domain" description="Amine oxidase" evidence="2">
    <location>
        <begin position="36"/>
        <end position="484"/>
    </location>
</feature>
<protein>
    <recommendedName>
        <fullName evidence="2">Amine oxidase domain-containing protein</fullName>
    </recommendedName>
</protein>